<feature type="chain" id="PRO_5043886830" description="VWFD domain-containing protein" evidence="3">
    <location>
        <begin position="21"/>
        <end position="507"/>
    </location>
</feature>
<proteinExistence type="predicted"/>
<evidence type="ECO:0000313" key="5">
    <source>
        <dbReference type="EMBL" id="CAL1612365.1"/>
    </source>
</evidence>
<dbReference type="GO" id="GO:0005102">
    <property type="term" value="F:signaling receptor binding"/>
    <property type="evidence" value="ECO:0007669"/>
    <property type="project" value="TreeGrafter"/>
</dbReference>
<evidence type="ECO:0000259" key="4">
    <source>
        <dbReference type="PROSITE" id="PS51233"/>
    </source>
</evidence>
<name>A0AAV2MGP5_KNICA</name>
<dbReference type="EMBL" id="OZ035829">
    <property type="protein sequence ID" value="CAL1612365.1"/>
    <property type="molecule type" value="Genomic_DNA"/>
</dbReference>
<accession>A0AAV2MGP5</accession>
<dbReference type="InterPro" id="IPR050969">
    <property type="entry name" value="Dev_Signal_Modulators"/>
</dbReference>
<dbReference type="Proteomes" id="UP001497482">
    <property type="component" value="Chromosome 7"/>
</dbReference>
<dbReference type="GO" id="GO:0009986">
    <property type="term" value="C:cell surface"/>
    <property type="evidence" value="ECO:0007669"/>
    <property type="project" value="TreeGrafter"/>
</dbReference>
<dbReference type="InterPro" id="IPR001846">
    <property type="entry name" value="VWF_type-D"/>
</dbReference>
<dbReference type="GO" id="GO:0005576">
    <property type="term" value="C:extracellular region"/>
    <property type="evidence" value="ECO:0007669"/>
    <property type="project" value="TreeGrafter"/>
</dbReference>
<dbReference type="SMART" id="SM00216">
    <property type="entry name" value="VWD"/>
    <property type="match status" value="1"/>
</dbReference>
<evidence type="ECO:0000256" key="2">
    <source>
        <dbReference type="ARBA" id="ARBA00023157"/>
    </source>
</evidence>
<evidence type="ECO:0000256" key="1">
    <source>
        <dbReference type="ARBA" id="ARBA00022729"/>
    </source>
</evidence>
<dbReference type="InterPro" id="IPR057885">
    <property type="entry name" value="Ig_VWDE"/>
</dbReference>
<dbReference type="Pfam" id="PF25776">
    <property type="entry name" value="Ig_VWDE"/>
    <property type="match status" value="1"/>
</dbReference>
<dbReference type="PANTHER" id="PTHR14949">
    <property type="entry name" value="EGF-LIKE-DOMAIN, MULTIPLE 7, 8"/>
    <property type="match status" value="1"/>
</dbReference>
<keyword evidence="6" id="KW-1185">Reference proteome</keyword>
<organism evidence="5 6">
    <name type="scientific">Knipowitschia caucasica</name>
    <name type="common">Caucasian dwarf goby</name>
    <name type="synonym">Pomatoschistus caucasicus</name>
    <dbReference type="NCBI Taxonomy" id="637954"/>
    <lineage>
        <taxon>Eukaryota</taxon>
        <taxon>Metazoa</taxon>
        <taxon>Chordata</taxon>
        <taxon>Craniata</taxon>
        <taxon>Vertebrata</taxon>
        <taxon>Euteleostomi</taxon>
        <taxon>Actinopterygii</taxon>
        <taxon>Neopterygii</taxon>
        <taxon>Teleostei</taxon>
        <taxon>Neoteleostei</taxon>
        <taxon>Acanthomorphata</taxon>
        <taxon>Gobiaria</taxon>
        <taxon>Gobiiformes</taxon>
        <taxon>Gobioidei</taxon>
        <taxon>Gobiidae</taxon>
        <taxon>Gobiinae</taxon>
        <taxon>Knipowitschia</taxon>
    </lineage>
</organism>
<protein>
    <recommendedName>
        <fullName evidence="4">VWFD domain-containing protein</fullName>
    </recommendedName>
</protein>
<feature type="signal peptide" evidence="3">
    <location>
        <begin position="1"/>
        <end position="20"/>
    </location>
</feature>
<feature type="domain" description="VWFD" evidence="4">
    <location>
        <begin position="253"/>
        <end position="432"/>
    </location>
</feature>
<gene>
    <name evidence="5" type="ORF">KC01_LOCUS38689</name>
</gene>
<dbReference type="PROSITE" id="PS51233">
    <property type="entry name" value="VWFD"/>
    <property type="match status" value="1"/>
</dbReference>
<dbReference type="Pfam" id="PF00094">
    <property type="entry name" value="VWD"/>
    <property type="match status" value="1"/>
</dbReference>
<dbReference type="PANTHER" id="PTHR14949:SF53">
    <property type="entry name" value="VON WILLEBRAND FACTOR D AND EGF DOMAIN-CONTAINING PROTEIN"/>
    <property type="match status" value="1"/>
</dbReference>
<keyword evidence="1 3" id="KW-0732">Signal</keyword>
<evidence type="ECO:0000256" key="3">
    <source>
        <dbReference type="SAM" id="SignalP"/>
    </source>
</evidence>
<evidence type="ECO:0000313" key="6">
    <source>
        <dbReference type="Proteomes" id="UP001497482"/>
    </source>
</evidence>
<keyword evidence="2" id="KW-1015">Disulfide bond</keyword>
<dbReference type="AlphaFoldDB" id="A0AAV2MGP5"/>
<sequence length="507" mass="55091">MKRDVCVLQILVLLIPHVRTGEHPPAPSSVRVSSEAHGGGIYLKCSFETRPGSFLGFVVVWLRLSALGLREELRQETTVHTSVHIELDGFNLRLGDKIYCSSSSFFLDSPEVRSPAVDSAEFFAGLRMTVSESSVLEEGGVYQLLLESTVPLPCVKDSDRCSLLLQLNTISQEEEQLGADVSLSSCAVELTSDPCADGPCSRTSLHVSPITDFILDGNRSTIISVKAIVTENVVWSGYSPEPLQIQVQDVQSAYCYSFTDPHTVTFDGRCYENSQIGTFVLFQSAACGVEVQVRLWECGGVEHAASCVCGFVVRDGGDVVSFDMCEGELGETFPQLNVKHRGPRSKLRITESYQGRKLTMTLSSGAFVRADVSSWGMSLTIRASGADRGHTQGLCGTYDEDPHNDFHSADGTEPLDLHSFVSAWRLPPGSSLFDSVPSSLSETIPLQFCLCSHTAAVSLSPDLPCPQPSPHPGSIPPSSLIPSLDVTQEYLTPAELLQTQTQDNRYD</sequence>
<reference evidence="5 6" key="1">
    <citation type="submission" date="2024-04" db="EMBL/GenBank/DDBJ databases">
        <authorList>
            <person name="Waldvogel A.-M."/>
            <person name="Schoenle A."/>
        </authorList>
    </citation>
    <scope>NUCLEOTIDE SEQUENCE [LARGE SCALE GENOMIC DNA]</scope>
</reference>